<accession>A0A0B6YJ45</accession>
<protein>
    <submittedName>
        <fullName evidence="1">Uncharacterized protein</fullName>
    </submittedName>
</protein>
<organism evidence="1">
    <name type="scientific">Arion vulgaris</name>
    <dbReference type="NCBI Taxonomy" id="1028688"/>
    <lineage>
        <taxon>Eukaryota</taxon>
        <taxon>Metazoa</taxon>
        <taxon>Spiralia</taxon>
        <taxon>Lophotrochozoa</taxon>
        <taxon>Mollusca</taxon>
        <taxon>Gastropoda</taxon>
        <taxon>Heterobranchia</taxon>
        <taxon>Euthyneura</taxon>
        <taxon>Panpulmonata</taxon>
        <taxon>Eupulmonata</taxon>
        <taxon>Stylommatophora</taxon>
        <taxon>Helicina</taxon>
        <taxon>Arionoidea</taxon>
        <taxon>Arionidae</taxon>
        <taxon>Arion</taxon>
    </lineage>
</organism>
<evidence type="ECO:0000313" key="1">
    <source>
        <dbReference type="EMBL" id="CEK55826.1"/>
    </source>
</evidence>
<sequence>MSLSFKFILKKAQSKRLTYKIYVMKIPRKNEMVMIPVTSKHKTRSKVSR</sequence>
<dbReference type="EMBL" id="HACG01008961">
    <property type="protein sequence ID" value="CEK55826.1"/>
    <property type="molecule type" value="Transcribed_RNA"/>
</dbReference>
<proteinExistence type="predicted"/>
<dbReference type="AlphaFoldDB" id="A0A0B6YJ45"/>
<name>A0A0B6YJ45_9EUPU</name>
<reference evidence="1" key="1">
    <citation type="submission" date="2014-12" db="EMBL/GenBank/DDBJ databases">
        <title>Insight into the proteome of Arion vulgaris.</title>
        <authorList>
            <person name="Aradska J."/>
            <person name="Bulat T."/>
            <person name="Smidak R."/>
            <person name="Sarate P."/>
            <person name="Gangsoo J."/>
            <person name="Sialana F."/>
            <person name="Bilban M."/>
            <person name="Lubec G."/>
        </authorList>
    </citation>
    <scope>NUCLEOTIDE SEQUENCE</scope>
    <source>
        <tissue evidence="1">Skin</tissue>
    </source>
</reference>
<gene>
    <name evidence="1" type="primary">ORF26138</name>
</gene>